<evidence type="ECO:0000313" key="1">
    <source>
        <dbReference type="EMBL" id="PBK97150.1"/>
    </source>
</evidence>
<dbReference type="AlphaFoldDB" id="A0A2H3DSU7"/>
<name>A0A2H3DSU7_ARMGA</name>
<keyword evidence="2" id="KW-1185">Reference proteome</keyword>
<evidence type="ECO:0008006" key="3">
    <source>
        <dbReference type="Google" id="ProtNLM"/>
    </source>
</evidence>
<reference evidence="2" key="1">
    <citation type="journal article" date="2017" name="Nat. Ecol. Evol.">
        <title>Genome expansion and lineage-specific genetic innovations in the forest pathogenic fungi Armillaria.</title>
        <authorList>
            <person name="Sipos G."/>
            <person name="Prasanna A.N."/>
            <person name="Walter M.C."/>
            <person name="O'Connor E."/>
            <person name="Balint B."/>
            <person name="Krizsan K."/>
            <person name="Kiss B."/>
            <person name="Hess J."/>
            <person name="Varga T."/>
            <person name="Slot J."/>
            <person name="Riley R."/>
            <person name="Boka B."/>
            <person name="Rigling D."/>
            <person name="Barry K."/>
            <person name="Lee J."/>
            <person name="Mihaltcheva S."/>
            <person name="LaButti K."/>
            <person name="Lipzen A."/>
            <person name="Waldron R."/>
            <person name="Moloney N.M."/>
            <person name="Sperisen C."/>
            <person name="Kredics L."/>
            <person name="Vagvoelgyi C."/>
            <person name="Patrignani A."/>
            <person name="Fitzpatrick D."/>
            <person name="Nagy I."/>
            <person name="Doyle S."/>
            <person name="Anderson J.B."/>
            <person name="Grigoriev I.V."/>
            <person name="Gueldener U."/>
            <person name="Muensterkoetter M."/>
            <person name="Nagy L.G."/>
        </authorList>
    </citation>
    <scope>NUCLEOTIDE SEQUENCE [LARGE SCALE GENOMIC DNA]</scope>
    <source>
        <strain evidence="2">Ar21-2</strain>
    </source>
</reference>
<gene>
    <name evidence="1" type="ORF">ARMGADRAFT_625206</name>
</gene>
<dbReference type="Proteomes" id="UP000217790">
    <property type="component" value="Unassembled WGS sequence"/>
</dbReference>
<dbReference type="EMBL" id="KZ293649">
    <property type="protein sequence ID" value="PBK97150.1"/>
    <property type="molecule type" value="Genomic_DNA"/>
</dbReference>
<proteinExistence type="predicted"/>
<dbReference type="InParanoid" id="A0A2H3DSU7"/>
<dbReference type="OrthoDB" id="3014681at2759"/>
<sequence length="167" mass="18862">MPMLRRGEDVTIGGQSIRIPIHRLPPEILSEIFLLLPSSCTEWYDVFDMSRPPWSLGHVCSSWRSTVVSSCRSIWSNPWIPFSSANGDIGIELCDPISLLQTALERSGNHELSFSFSYGDLDELRSHLKDICGLRPQPDDSVAPIQICLQSLQTGKRRPRSRPSQKR</sequence>
<protein>
    <recommendedName>
        <fullName evidence="3">F-box domain-containing protein</fullName>
    </recommendedName>
</protein>
<organism evidence="1 2">
    <name type="scientific">Armillaria gallica</name>
    <name type="common">Bulbous honey fungus</name>
    <name type="synonym">Armillaria bulbosa</name>
    <dbReference type="NCBI Taxonomy" id="47427"/>
    <lineage>
        <taxon>Eukaryota</taxon>
        <taxon>Fungi</taxon>
        <taxon>Dikarya</taxon>
        <taxon>Basidiomycota</taxon>
        <taxon>Agaricomycotina</taxon>
        <taxon>Agaricomycetes</taxon>
        <taxon>Agaricomycetidae</taxon>
        <taxon>Agaricales</taxon>
        <taxon>Marasmiineae</taxon>
        <taxon>Physalacriaceae</taxon>
        <taxon>Armillaria</taxon>
    </lineage>
</organism>
<accession>A0A2H3DSU7</accession>
<evidence type="ECO:0000313" key="2">
    <source>
        <dbReference type="Proteomes" id="UP000217790"/>
    </source>
</evidence>